<protein>
    <submittedName>
        <fullName evidence="1">Uncharacterized protein</fullName>
    </submittedName>
</protein>
<evidence type="ECO:0000313" key="1">
    <source>
        <dbReference type="EMBL" id="GBC09506.1"/>
    </source>
</evidence>
<sequence length="82" mass="9854">MYRYYRIIPNDKNPAKFFECSGQHIFVLKFAAELYVKRRISIVNLSQVAKRATIREIPSLQYQVSFESARKISLYYKRNSWN</sequence>
<reference evidence="1 2" key="1">
    <citation type="submission" date="2017-11" db="EMBL/GenBank/DDBJ databases">
        <title>The genome of Rhizophagus clarus HR1 reveals common genetic basis of auxotrophy among arbuscular mycorrhizal fungi.</title>
        <authorList>
            <person name="Kobayashi Y."/>
        </authorList>
    </citation>
    <scope>NUCLEOTIDE SEQUENCE [LARGE SCALE GENOMIC DNA]</scope>
    <source>
        <strain evidence="1 2">HR1</strain>
    </source>
</reference>
<name>A0A2Z6S2P8_9GLOM</name>
<evidence type="ECO:0000313" key="2">
    <source>
        <dbReference type="Proteomes" id="UP000247702"/>
    </source>
</evidence>
<dbReference type="EMBL" id="BEXD01004306">
    <property type="protein sequence ID" value="GBC09506.1"/>
    <property type="molecule type" value="Genomic_DNA"/>
</dbReference>
<proteinExistence type="predicted"/>
<gene>
    <name evidence="1" type="ORF">RclHR1_08920003</name>
</gene>
<keyword evidence="2" id="KW-1185">Reference proteome</keyword>
<organism evidence="1 2">
    <name type="scientific">Rhizophagus clarus</name>
    <dbReference type="NCBI Taxonomy" id="94130"/>
    <lineage>
        <taxon>Eukaryota</taxon>
        <taxon>Fungi</taxon>
        <taxon>Fungi incertae sedis</taxon>
        <taxon>Mucoromycota</taxon>
        <taxon>Glomeromycotina</taxon>
        <taxon>Glomeromycetes</taxon>
        <taxon>Glomerales</taxon>
        <taxon>Glomeraceae</taxon>
        <taxon>Rhizophagus</taxon>
    </lineage>
</organism>
<comment type="caution">
    <text evidence="1">The sequence shown here is derived from an EMBL/GenBank/DDBJ whole genome shotgun (WGS) entry which is preliminary data.</text>
</comment>
<dbReference type="Proteomes" id="UP000247702">
    <property type="component" value="Unassembled WGS sequence"/>
</dbReference>
<dbReference type="AlphaFoldDB" id="A0A2Z6S2P8"/>
<accession>A0A2Z6S2P8</accession>